<dbReference type="Proteomes" id="UP000179145">
    <property type="component" value="Chromosome"/>
</dbReference>
<dbReference type="Gene3D" id="3.20.20.220">
    <property type="match status" value="1"/>
</dbReference>
<dbReference type="GO" id="GO:0035999">
    <property type="term" value="P:tetrahydrofolate interconversion"/>
    <property type="evidence" value="ECO:0007669"/>
    <property type="project" value="UniProtKB-UniPathway"/>
</dbReference>
<dbReference type="SUPFAM" id="SSF51730">
    <property type="entry name" value="FAD-linked oxidoreductase"/>
    <property type="match status" value="1"/>
</dbReference>
<name>A0A1D8UQ65_9PROT</name>
<dbReference type="STRING" id="153496.A0U89_00075"/>
<keyword evidence="2" id="KW-1185">Reference proteome</keyword>
<dbReference type="RefSeq" id="WP_070401660.1">
    <property type="nucleotide sequence ID" value="NZ_BJVW01000007.1"/>
</dbReference>
<dbReference type="AlphaFoldDB" id="A0A1D8UQ65"/>
<accession>A0A1D8UQ65</accession>
<protein>
    <submittedName>
        <fullName evidence="1">Methylenetetrahydrofolate reductase</fullName>
    </submittedName>
</protein>
<sequence length="248" mass="28064">MSRIAVELVPRDNETLLRDFEVVRETAPEVSAINLPDLLRMPVRSWEGAATLRAAGPLPIIPHVRAIDIAPGAPLPGAEDEGLREVLIIAGDPPPDETHRVYPNTSEEIIARYRREAPHLTVYGAFDPYRRAPYQELEALQRKRDAGASGFFTQPLFDRRLLELSASWLEKDTVFWGVSPVIGPKSRAYWERVNHVVFPSDFEPTLDANIAFAREVLQFARARNDNAYLMPLRVDLAKYLTPLRDAMR</sequence>
<dbReference type="EMBL" id="CP014674">
    <property type="protein sequence ID" value="AOX15784.1"/>
    <property type="molecule type" value="Genomic_DNA"/>
</dbReference>
<proteinExistence type="predicted"/>
<evidence type="ECO:0000313" key="2">
    <source>
        <dbReference type="Proteomes" id="UP000179145"/>
    </source>
</evidence>
<dbReference type="UniPathway" id="UPA00193"/>
<dbReference type="InterPro" id="IPR029041">
    <property type="entry name" value="FAD-linked_oxidoreductase-like"/>
</dbReference>
<reference evidence="1 2" key="1">
    <citation type="journal article" date="2016" name="Microb. Cell Fact.">
        <title>Dissection of exopolysaccharide biosynthesis in Kozakia baliensis.</title>
        <authorList>
            <person name="Brandt J.U."/>
            <person name="Jakob F."/>
            <person name="Behr J."/>
            <person name="Geissler A.J."/>
            <person name="Vogel R.F."/>
        </authorList>
    </citation>
    <scope>NUCLEOTIDE SEQUENCE [LARGE SCALE GENOMIC DNA]</scope>
    <source>
        <strain evidence="1 2">DSM 14400</strain>
    </source>
</reference>
<organism evidence="1 2">
    <name type="scientific">Kozakia baliensis</name>
    <dbReference type="NCBI Taxonomy" id="153496"/>
    <lineage>
        <taxon>Bacteria</taxon>
        <taxon>Pseudomonadati</taxon>
        <taxon>Pseudomonadota</taxon>
        <taxon>Alphaproteobacteria</taxon>
        <taxon>Acetobacterales</taxon>
        <taxon>Acetobacteraceae</taxon>
        <taxon>Kozakia</taxon>
    </lineage>
</organism>
<dbReference type="KEGG" id="kba:A0U89_00075"/>
<dbReference type="eggNOG" id="COG0685">
    <property type="taxonomic scope" value="Bacteria"/>
</dbReference>
<evidence type="ECO:0000313" key="1">
    <source>
        <dbReference type="EMBL" id="AOX15784.1"/>
    </source>
</evidence>
<dbReference type="OrthoDB" id="9803687at2"/>
<gene>
    <name evidence="1" type="ORF">A0U89_00075</name>
</gene>